<proteinExistence type="predicted"/>
<keyword evidence="2" id="KW-1185">Reference proteome</keyword>
<sequence length="74" mass="8545">MMAASLGRLFLCSKMELQVPQARQRREEERKSFEQSFCTERGMGRRGQGIESGIMLVINGTDFEKMHVGFIQFQ</sequence>
<organism evidence="1 2">
    <name type="scientific">Paenibacillus contaminans</name>
    <dbReference type="NCBI Taxonomy" id="450362"/>
    <lineage>
        <taxon>Bacteria</taxon>
        <taxon>Bacillati</taxon>
        <taxon>Bacillota</taxon>
        <taxon>Bacilli</taxon>
        <taxon>Bacillales</taxon>
        <taxon>Paenibacillaceae</taxon>
        <taxon>Paenibacillus</taxon>
    </lineage>
</organism>
<dbReference type="EMBL" id="QMFB01000023">
    <property type="protein sequence ID" value="RAV15589.1"/>
    <property type="molecule type" value="Genomic_DNA"/>
</dbReference>
<evidence type="ECO:0000313" key="1">
    <source>
        <dbReference type="EMBL" id="RAV15589.1"/>
    </source>
</evidence>
<protein>
    <submittedName>
        <fullName evidence="1">Uncharacterized protein</fullName>
    </submittedName>
</protein>
<accession>A0A329M615</accession>
<name>A0A329M615_9BACL</name>
<evidence type="ECO:0000313" key="2">
    <source>
        <dbReference type="Proteomes" id="UP000250369"/>
    </source>
</evidence>
<reference evidence="1 2" key="1">
    <citation type="journal article" date="2009" name="Int. J. Syst. Evol. Microbiol.">
        <title>Paenibacillus contaminans sp. nov., isolated from a contaminated laboratory plate.</title>
        <authorList>
            <person name="Chou J.H."/>
            <person name="Lee J.H."/>
            <person name="Lin M.C."/>
            <person name="Chang P.S."/>
            <person name="Arun A.B."/>
            <person name="Young C.C."/>
            <person name="Chen W.M."/>
        </authorList>
    </citation>
    <scope>NUCLEOTIDE SEQUENCE [LARGE SCALE GENOMIC DNA]</scope>
    <source>
        <strain evidence="1 2">CKOBP-6</strain>
    </source>
</reference>
<gene>
    <name evidence="1" type="ORF">DQG23_29880</name>
</gene>
<comment type="caution">
    <text evidence="1">The sequence shown here is derived from an EMBL/GenBank/DDBJ whole genome shotgun (WGS) entry which is preliminary data.</text>
</comment>
<dbReference type="Proteomes" id="UP000250369">
    <property type="component" value="Unassembled WGS sequence"/>
</dbReference>
<dbReference type="AlphaFoldDB" id="A0A329M615"/>